<evidence type="ECO:0008006" key="3">
    <source>
        <dbReference type="Google" id="ProtNLM"/>
    </source>
</evidence>
<gene>
    <name evidence="1" type="ORF">JWG45_17605</name>
</gene>
<evidence type="ECO:0000313" key="2">
    <source>
        <dbReference type="Proteomes" id="UP000724686"/>
    </source>
</evidence>
<organism evidence="1 2">
    <name type="scientific">Leptospira ainlahdjerensis</name>
    <dbReference type="NCBI Taxonomy" id="2810033"/>
    <lineage>
        <taxon>Bacteria</taxon>
        <taxon>Pseudomonadati</taxon>
        <taxon>Spirochaetota</taxon>
        <taxon>Spirochaetia</taxon>
        <taxon>Leptospirales</taxon>
        <taxon>Leptospiraceae</taxon>
        <taxon>Leptospira</taxon>
    </lineage>
</organism>
<name>A0ABS2UF08_9LEPT</name>
<reference evidence="1 2" key="1">
    <citation type="submission" date="2021-02" db="EMBL/GenBank/DDBJ databases">
        <title>Leptospira ainlahdjerensis sp. nov., Leptospira ainazelensis sp. nov., Leptospira abararensis sp. nov. and Leptospira chreensis sp. nov., four new species isolated from water sources in Algeria.</title>
        <authorList>
            <person name="Amara Korba A."/>
            <person name="Kainiu M."/>
            <person name="Vincent A.T."/>
            <person name="Mariet J.-F."/>
            <person name="Veyrier F.J."/>
            <person name="Goarant C."/>
            <person name="Picardeau M."/>
        </authorList>
    </citation>
    <scope>NUCLEOTIDE SEQUENCE [LARGE SCALE GENOMIC DNA]</scope>
    <source>
        <strain evidence="1 2">201903070</strain>
    </source>
</reference>
<dbReference type="EMBL" id="JAFFPU010000069">
    <property type="protein sequence ID" value="MBM9578965.1"/>
    <property type="molecule type" value="Genomic_DNA"/>
</dbReference>
<keyword evidence="2" id="KW-1185">Reference proteome</keyword>
<dbReference type="NCBIfam" id="TIGR04327">
    <property type="entry name" value="OMP_LA_2444"/>
    <property type="match status" value="1"/>
</dbReference>
<evidence type="ECO:0000313" key="1">
    <source>
        <dbReference type="EMBL" id="MBM9578965.1"/>
    </source>
</evidence>
<sequence length="343" mass="40213">MKNNSMYLIVFFLLFSTRTYSQKLENSNADTSDLKNQKKHSFEPYFRLNSGTWSSESLQRESDSNSSLGNSASNGYLSSYDKPSRDRKFENPGYTSLGFIYKNHSRKLTFDYNYLVYSQYFKINFKYAGVLGPRGSEQSEVGTAFIYDIHPYRVENKFAITKEVFNNGRLTFGIGGGIRKLSIIRERQYPDFIPEYIRYVASVSNYSNIINTYGPQVSFRSELHLISSLFFRLNLDYFYTQGQAKYNFETININYIYISKGNNVIQFHGFDFNSEISYLFFDRLRLFLGYELIVSRSKYRQYNELNSSVDIQTALSSEIKKHEYTQEKTDSLQLWYFGAGYIF</sequence>
<dbReference type="RefSeq" id="WP_205280932.1">
    <property type="nucleotide sequence ID" value="NZ_JAFFPU010000069.1"/>
</dbReference>
<protein>
    <recommendedName>
        <fullName evidence="3">Porin</fullName>
    </recommendedName>
</protein>
<proteinExistence type="predicted"/>
<dbReference type="Proteomes" id="UP000724686">
    <property type="component" value="Unassembled WGS sequence"/>
</dbReference>
<comment type="caution">
    <text evidence="1">The sequence shown here is derived from an EMBL/GenBank/DDBJ whole genome shotgun (WGS) entry which is preliminary data.</text>
</comment>
<dbReference type="InterPro" id="IPR027614">
    <property type="entry name" value="OMP_Lepto"/>
</dbReference>
<accession>A0ABS2UF08</accession>